<dbReference type="Gene3D" id="2.60.120.260">
    <property type="entry name" value="Galactose-binding domain-like"/>
    <property type="match status" value="1"/>
</dbReference>
<keyword evidence="4" id="KW-1185">Reference proteome</keyword>
<dbReference type="InterPro" id="IPR008979">
    <property type="entry name" value="Galactose-bd-like_sf"/>
</dbReference>
<proteinExistence type="predicted"/>
<protein>
    <recommendedName>
        <fullName evidence="5">CBM-cenC domain-containing protein</fullName>
    </recommendedName>
</protein>
<feature type="chain" id="PRO_5034653831" description="CBM-cenC domain-containing protein" evidence="2">
    <location>
        <begin position="22"/>
        <end position="288"/>
    </location>
</feature>
<dbReference type="SUPFAM" id="SSF49785">
    <property type="entry name" value="Galactose-binding domain-like"/>
    <property type="match status" value="1"/>
</dbReference>
<evidence type="ECO:0000256" key="1">
    <source>
        <dbReference type="SAM" id="MobiDB-lite"/>
    </source>
</evidence>
<gene>
    <name evidence="3" type="ORF">FPCIR_8303</name>
</gene>
<accession>A0A8H5L887</accession>
<evidence type="ECO:0008006" key="5">
    <source>
        <dbReference type="Google" id="ProtNLM"/>
    </source>
</evidence>
<feature type="region of interest" description="Disordered" evidence="1">
    <location>
        <begin position="78"/>
        <end position="102"/>
    </location>
</feature>
<name>A0A8H5L887_9HYPO</name>
<evidence type="ECO:0000256" key="2">
    <source>
        <dbReference type="SAM" id="SignalP"/>
    </source>
</evidence>
<keyword evidence="2" id="KW-0732">Signal</keyword>
<feature type="signal peptide" evidence="2">
    <location>
        <begin position="1"/>
        <end position="21"/>
    </location>
</feature>
<comment type="caution">
    <text evidence="3">The sequence shown here is derived from an EMBL/GenBank/DDBJ whole genome shotgun (WGS) entry which is preliminary data.</text>
</comment>
<evidence type="ECO:0000313" key="3">
    <source>
        <dbReference type="EMBL" id="KAF5585590.1"/>
    </source>
</evidence>
<evidence type="ECO:0000313" key="4">
    <source>
        <dbReference type="Proteomes" id="UP000546213"/>
    </source>
</evidence>
<dbReference type="Proteomes" id="UP000546213">
    <property type="component" value="Unassembled WGS sequence"/>
</dbReference>
<reference evidence="3 4" key="1">
    <citation type="submission" date="2020-05" db="EMBL/GenBank/DDBJ databases">
        <title>Identification and distribution of gene clusters putatively required for synthesis of sphingolipid metabolism inhibitors in phylogenetically diverse species of the filamentous fungus Fusarium.</title>
        <authorList>
            <person name="Kim H.-S."/>
            <person name="Busman M."/>
            <person name="Brown D.W."/>
            <person name="Divon H."/>
            <person name="Uhlig S."/>
            <person name="Proctor R.H."/>
        </authorList>
    </citation>
    <scope>NUCLEOTIDE SEQUENCE [LARGE SCALE GENOMIC DNA]</scope>
    <source>
        <strain evidence="3 4">NRRL 36939</strain>
    </source>
</reference>
<organism evidence="3 4">
    <name type="scientific">Fusarium pseudocircinatum</name>
    <dbReference type="NCBI Taxonomy" id="56676"/>
    <lineage>
        <taxon>Eukaryota</taxon>
        <taxon>Fungi</taxon>
        <taxon>Dikarya</taxon>
        <taxon>Ascomycota</taxon>
        <taxon>Pezizomycotina</taxon>
        <taxon>Sordariomycetes</taxon>
        <taxon>Hypocreomycetidae</taxon>
        <taxon>Hypocreales</taxon>
        <taxon>Nectriaceae</taxon>
        <taxon>Fusarium</taxon>
        <taxon>Fusarium fujikuroi species complex</taxon>
    </lineage>
</organism>
<dbReference type="OrthoDB" id="5093542at2759"/>
<dbReference type="EMBL" id="JAAOAS010000206">
    <property type="protein sequence ID" value="KAF5585590.1"/>
    <property type="molecule type" value="Genomic_DNA"/>
</dbReference>
<sequence length="288" mass="30308">MIRQTYVAAFITTFLVTGSQAGPCKPSSRITEGLTDTTSDVLTTVGSTTVSSFGETTAVASSSTSLSNEESSIIITESVSSTETSVDPEETSTTALSTTEDTTTEIATTTEAVTTTEAATTTATTTASEATTAVPFISNAGFDDDDSSVAPWALYYQEFDVSIASDVKHDGRNSALIAKGLGSRLLIDYIRQPLQGSIIAGVTYTMSAWVNANALCPAVALICSYQENSWTDATPIDLTSSVDQWQYVSSTCTYTQEQIDSGGLYFMIGATCASYPGQVYVDTVDFSA</sequence>
<dbReference type="AlphaFoldDB" id="A0A8H5L887"/>